<dbReference type="FunFam" id="2.60.15.10:FF:000003">
    <property type="entry name" value="ATP synthase subunit delta, mitochondrial"/>
    <property type="match status" value="1"/>
</dbReference>
<evidence type="ECO:0000256" key="1">
    <source>
        <dbReference type="ARBA" id="ARBA00004273"/>
    </source>
</evidence>
<evidence type="ECO:0000256" key="13">
    <source>
        <dbReference type="ARBA" id="ARBA00031669"/>
    </source>
</evidence>
<comment type="subcellular location">
    <subcellularLocation>
        <location evidence="1">Mitochondrion inner membrane</location>
    </subcellularLocation>
</comment>
<dbReference type="GO" id="GO:0046933">
    <property type="term" value="F:proton-transporting ATP synthase activity, rotational mechanism"/>
    <property type="evidence" value="ECO:0007669"/>
    <property type="project" value="InterPro"/>
</dbReference>
<evidence type="ECO:0000256" key="6">
    <source>
        <dbReference type="ARBA" id="ARBA00022792"/>
    </source>
</evidence>
<keyword evidence="11" id="KW-0139">CF(1)</keyword>
<reference evidence="15 16" key="1">
    <citation type="journal article" date="2012" name="Science">
        <title>The Paleozoic origin of enzymatic lignin decomposition reconstructed from 31 fungal genomes.</title>
        <authorList>
            <person name="Floudas D."/>
            <person name="Binder M."/>
            <person name="Riley R."/>
            <person name="Barry K."/>
            <person name="Blanchette R.A."/>
            <person name="Henrissat B."/>
            <person name="Martinez A.T."/>
            <person name="Otillar R."/>
            <person name="Spatafora J.W."/>
            <person name="Yadav J.S."/>
            <person name="Aerts A."/>
            <person name="Benoit I."/>
            <person name="Boyd A."/>
            <person name="Carlson A."/>
            <person name="Copeland A."/>
            <person name="Coutinho P.M."/>
            <person name="de Vries R.P."/>
            <person name="Ferreira P."/>
            <person name="Findley K."/>
            <person name="Foster B."/>
            <person name="Gaskell J."/>
            <person name="Glotzer D."/>
            <person name="Gorecki P."/>
            <person name="Heitman J."/>
            <person name="Hesse C."/>
            <person name="Hori C."/>
            <person name="Igarashi K."/>
            <person name="Jurgens J.A."/>
            <person name="Kallen N."/>
            <person name="Kersten P."/>
            <person name="Kohler A."/>
            <person name="Kuees U."/>
            <person name="Kumar T.K.A."/>
            <person name="Kuo A."/>
            <person name="LaButti K."/>
            <person name="Larrondo L.F."/>
            <person name="Lindquist E."/>
            <person name="Ling A."/>
            <person name="Lombard V."/>
            <person name="Lucas S."/>
            <person name="Lundell T."/>
            <person name="Martin R."/>
            <person name="McLaughlin D.J."/>
            <person name="Morgenstern I."/>
            <person name="Morin E."/>
            <person name="Murat C."/>
            <person name="Nagy L.G."/>
            <person name="Nolan M."/>
            <person name="Ohm R.A."/>
            <person name="Patyshakuliyeva A."/>
            <person name="Rokas A."/>
            <person name="Ruiz-Duenas F.J."/>
            <person name="Sabat G."/>
            <person name="Salamov A."/>
            <person name="Samejima M."/>
            <person name="Schmutz J."/>
            <person name="Slot J.C."/>
            <person name="St John F."/>
            <person name="Stenlid J."/>
            <person name="Sun H."/>
            <person name="Sun S."/>
            <person name="Syed K."/>
            <person name="Tsang A."/>
            <person name="Wiebenga A."/>
            <person name="Young D."/>
            <person name="Pisabarro A."/>
            <person name="Eastwood D.C."/>
            <person name="Martin F."/>
            <person name="Cullen D."/>
            <person name="Grigoriev I.V."/>
            <person name="Hibbett D.S."/>
        </authorList>
    </citation>
    <scope>NUCLEOTIDE SEQUENCE [LARGE SCALE GENOMIC DNA]</scope>
    <source>
        <strain evidence="15 16">MD-104</strain>
    </source>
</reference>
<accession>A0A2H3J3Z6</accession>
<evidence type="ECO:0000313" key="16">
    <source>
        <dbReference type="Proteomes" id="UP000218811"/>
    </source>
</evidence>
<organism evidence="15 16">
    <name type="scientific">Wolfiporia cocos (strain MD-104)</name>
    <name type="common">Brown rot fungus</name>
    <dbReference type="NCBI Taxonomy" id="742152"/>
    <lineage>
        <taxon>Eukaryota</taxon>
        <taxon>Fungi</taxon>
        <taxon>Dikarya</taxon>
        <taxon>Basidiomycota</taxon>
        <taxon>Agaricomycotina</taxon>
        <taxon>Agaricomycetes</taxon>
        <taxon>Polyporales</taxon>
        <taxon>Phaeolaceae</taxon>
        <taxon>Wolfiporia</taxon>
    </lineage>
</organism>
<dbReference type="InterPro" id="IPR036771">
    <property type="entry name" value="ATPsynth_dsu/esu_N"/>
</dbReference>
<evidence type="ECO:0000256" key="3">
    <source>
        <dbReference type="ARBA" id="ARBA00016960"/>
    </source>
</evidence>
<dbReference type="AlphaFoldDB" id="A0A2H3J3Z6"/>
<dbReference type="HAMAP" id="MF_00530">
    <property type="entry name" value="ATP_synth_epsil_bac"/>
    <property type="match status" value="1"/>
</dbReference>
<dbReference type="CDD" id="cd12152">
    <property type="entry name" value="F1-ATPase_delta"/>
    <property type="match status" value="1"/>
</dbReference>
<evidence type="ECO:0000256" key="2">
    <source>
        <dbReference type="ARBA" id="ARBA00005712"/>
    </source>
</evidence>
<evidence type="ECO:0000256" key="7">
    <source>
        <dbReference type="ARBA" id="ARBA00022946"/>
    </source>
</evidence>
<keyword evidence="8" id="KW-0406">Ion transport</keyword>
<evidence type="ECO:0000256" key="11">
    <source>
        <dbReference type="ARBA" id="ARBA00023196"/>
    </source>
</evidence>
<dbReference type="PANTHER" id="PTHR13822:SF7">
    <property type="entry name" value="ATP SYNTHASE SUBUNIT DELTA, MITOCHONDRIAL"/>
    <property type="match status" value="1"/>
</dbReference>
<keyword evidence="6" id="KW-0999">Mitochondrion inner membrane</keyword>
<keyword evidence="12" id="KW-0066">ATP synthesis</keyword>
<protein>
    <recommendedName>
        <fullName evidence="3">ATP synthase subunit delta, mitochondrial</fullName>
    </recommendedName>
    <alternativeName>
        <fullName evidence="13">F-ATPase delta subunit</fullName>
    </alternativeName>
</protein>
<keyword evidence="9" id="KW-0496">Mitochondrion</keyword>
<evidence type="ECO:0000256" key="8">
    <source>
        <dbReference type="ARBA" id="ARBA00023065"/>
    </source>
</evidence>
<dbReference type="GO" id="GO:0045259">
    <property type="term" value="C:proton-transporting ATP synthase complex"/>
    <property type="evidence" value="ECO:0007669"/>
    <property type="project" value="UniProtKB-KW"/>
</dbReference>
<dbReference type="InterPro" id="IPR001469">
    <property type="entry name" value="ATP_synth_F1_dsu/esu"/>
</dbReference>
<evidence type="ECO:0000313" key="15">
    <source>
        <dbReference type="EMBL" id="PCH34503.1"/>
    </source>
</evidence>
<evidence type="ECO:0000256" key="12">
    <source>
        <dbReference type="ARBA" id="ARBA00023310"/>
    </source>
</evidence>
<sequence length="166" mass="17931">MSTLCLLSTTARRAPKLLVSQCHSHAEVSDKIKLSLVLPHQSIFTSTDVIEVNITATTRDMGILANHVPSIEPLCPGVVEVIESGSVSKKWFVSGGFTTVHPNDKLTIGVVEAVSLEDFSWAVHMNLQEALKVAAGNRSEEDKMDKMSHSSGVESISTMQIGMITL</sequence>
<dbReference type="SUPFAM" id="SSF51344">
    <property type="entry name" value="Epsilon subunit of F1F0-ATP synthase N-terminal domain"/>
    <property type="match status" value="1"/>
</dbReference>
<evidence type="ECO:0000256" key="4">
    <source>
        <dbReference type="ARBA" id="ARBA00022448"/>
    </source>
</evidence>
<keyword evidence="7" id="KW-0809">Transit peptide</keyword>
<comment type="similarity">
    <text evidence="2">Belongs to the ATPase epsilon chain family.</text>
</comment>
<keyword evidence="5" id="KW-0375">Hydrogen ion transport</keyword>
<dbReference type="OrthoDB" id="270171at2759"/>
<dbReference type="STRING" id="742152.A0A2H3J3Z6"/>
<keyword evidence="10" id="KW-0472">Membrane</keyword>
<dbReference type="PANTHER" id="PTHR13822">
    <property type="entry name" value="ATP SYNTHASE DELTA/EPSILON CHAIN"/>
    <property type="match status" value="1"/>
</dbReference>
<proteinExistence type="inferred from homology"/>
<dbReference type="Proteomes" id="UP000218811">
    <property type="component" value="Unassembled WGS sequence"/>
</dbReference>
<dbReference type="GO" id="GO:0005743">
    <property type="term" value="C:mitochondrial inner membrane"/>
    <property type="evidence" value="ECO:0007669"/>
    <property type="project" value="UniProtKB-SubCell"/>
</dbReference>
<evidence type="ECO:0000256" key="5">
    <source>
        <dbReference type="ARBA" id="ARBA00022781"/>
    </source>
</evidence>
<feature type="domain" description="ATP synthase F1 complex delta/epsilon subunit N-terminal" evidence="14">
    <location>
        <begin position="33"/>
        <end position="108"/>
    </location>
</feature>
<dbReference type="Gene3D" id="2.60.15.10">
    <property type="entry name" value="F0F1 ATP synthase delta/epsilon subunit, N-terminal"/>
    <property type="match status" value="1"/>
</dbReference>
<evidence type="ECO:0000256" key="10">
    <source>
        <dbReference type="ARBA" id="ARBA00023136"/>
    </source>
</evidence>
<dbReference type="InterPro" id="IPR020546">
    <property type="entry name" value="ATP_synth_F1_dsu/esu_N"/>
</dbReference>
<evidence type="ECO:0000256" key="9">
    <source>
        <dbReference type="ARBA" id="ARBA00023128"/>
    </source>
</evidence>
<dbReference type="EMBL" id="KB467831">
    <property type="protein sequence ID" value="PCH34503.1"/>
    <property type="molecule type" value="Genomic_DNA"/>
</dbReference>
<name>A0A2H3J3Z6_WOLCO</name>
<dbReference type="Pfam" id="PF02823">
    <property type="entry name" value="ATP-synt_DE_N"/>
    <property type="match status" value="1"/>
</dbReference>
<gene>
    <name evidence="15" type="ORF">WOLCODRAFT_87514</name>
</gene>
<evidence type="ECO:0000259" key="14">
    <source>
        <dbReference type="Pfam" id="PF02823"/>
    </source>
</evidence>
<keyword evidence="16" id="KW-1185">Reference proteome</keyword>
<keyword evidence="4" id="KW-0813">Transport</keyword>